<reference evidence="1 2" key="1">
    <citation type="submission" date="2023-03" db="EMBL/GenBank/DDBJ databases">
        <title>Isolation and description of six Streptomyces strains from soil environments, able to metabolize different microbial glucans.</title>
        <authorList>
            <person name="Widen T."/>
            <person name="Larsbrink J."/>
        </authorList>
    </citation>
    <scope>NUCLEOTIDE SEQUENCE [LARGE SCALE GENOMIC DNA]</scope>
    <source>
        <strain evidence="1 2">Mut2</strain>
    </source>
</reference>
<evidence type="ECO:0000313" key="1">
    <source>
        <dbReference type="EMBL" id="WLQ40654.1"/>
    </source>
</evidence>
<dbReference type="EMBL" id="CP120992">
    <property type="protein sequence ID" value="WLQ40654.1"/>
    <property type="molecule type" value="Genomic_DNA"/>
</dbReference>
<keyword evidence="2" id="KW-1185">Reference proteome</keyword>
<sequence length="86" mass="9410">MDSITAWLHEKNPGLTGGIASDEDLIEARLIDSMDFLEFIDLLEELSASSIDLQEVTIDDFRTLDRIQQRFLAPPVSSAASEAASG</sequence>
<organism evidence="1 2">
    <name type="scientific">Streptomyces laculatispora</name>
    <dbReference type="NCBI Taxonomy" id="887464"/>
    <lineage>
        <taxon>Bacteria</taxon>
        <taxon>Bacillati</taxon>
        <taxon>Actinomycetota</taxon>
        <taxon>Actinomycetes</taxon>
        <taxon>Kitasatosporales</taxon>
        <taxon>Streptomycetaceae</taxon>
        <taxon>Streptomyces</taxon>
    </lineage>
</organism>
<accession>A0ABY9I219</accession>
<protein>
    <submittedName>
        <fullName evidence="1">Acyl carrier protein</fullName>
    </submittedName>
</protein>
<gene>
    <name evidence="1" type="ORF">P8A22_12055</name>
</gene>
<dbReference type="Gene3D" id="1.10.1200.10">
    <property type="entry name" value="ACP-like"/>
    <property type="match status" value="1"/>
</dbReference>
<dbReference type="SUPFAM" id="SSF47336">
    <property type="entry name" value="ACP-like"/>
    <property type="match status" value="1"/>
</dbReference>
<evidence type="ECO:0000313" key="2">
    <source>
        <dbReference type="Proteomes" id="UP001229952"/>
    </source>
</evidence>
<proteinExistence type="predicted"/>
<dbReference type="InterPro" id="IPR036736">
    <property type="entry name" value="ACP-like_sf"/>
</dbReference>
<dbReference type="Proteomes" id="UP001229952">
    <property type="component" value="Chromosome"/>
</dbReference>
<name>A0ABY9I219_9ACTN</name>
<dbReference type="RefSeq" id="WP_123461659.1">
    <property type="nucleotide sequence ID" value="NZ_CP120992.1"/>
</dbReference>